<dbReference type="SUPFAM" id="SSF52058">
    <property type="entry name" value="L domain-like"/>
    <property type="match status" value="4"/>
</dbReference>
<evidence type="ECO:0000313" key="6">
    <source>
        <dbReference type="EMBL" id="KAL3285423.1"/>
    </source>
</evidence>
<feature type="domain" description="LRRCT" evidence="5">
    <location>
        <begin position="1154"/>
        <end position="1221"/>
    </location>
</feature>
<gene>
    <name evidence="6" type="ORF">HHI36_019525</name>
</gene>
<evidence type="ECO:0000313" key="7">
    <source>
        <dbReference type="Proteomes" id="UP001516400"/>
    </source>
</evidence>
<evidence type="ECO:0000256" key="3">
    <source>
        <dbReference type="ARBA" id="ARBA00022737"/>
    </source>
</evidence>
<dbReference type="Pfam" id="PF13855">
    <property type="entry name" value="LRR_8"/>
    <property type="match status" value="7"/>
</dbReference>
<keyword evidence="7" id="KW-1185">Reference proteome</keyword>
<dbReference type="Pfam" id="PF00560">
    <property type="entry name" value="LRR_1"/>
    <property type="match status" value="1"/>
</dbReference>
<dbReference type="SMART" id="SM00364">
    <property type="entry name" value="LRR_BAC"/>
    <property type="match status" value="10"/>
</dbReference>
<feature type="signal peptide" evidence="4">
    <location>
        <begin position="1"/>
        <end position="18"/>
    </location>
</feature>
<dbReference type="FunFam" id="3.80.10.10:FF:001164">
    <property type="entry name" value="GH01279p"/>
    <property type="match status" value="2"/>
</dbReference>
<dbReference type="PROSITE" id="PS51450">
    <property type="entry name" value="LRR"/>
    <property type="match status" value="9"/>
</dbReference>
<dbReference type="Proteomes" id="UP001516400">
    <property type="component" value="Unassembled WGS sequence"/>
</dbReference>
<dbReference type="EMBL" id="JABFTP020000165">
    <property type="protein sequence ID" value="KAL3285423.1"/>
    <property type="molecule type" value="Genomic_DNA"/>
</dbReference>
<evidence type="ECO:0000256" key="2">
    <source>
        <dbReference type="ARBA" id="ARBA00022729"/>
    </source>
</evidence>
<feature type="chain" id="PRO_5044892002" description="LRRCT domain-containing protein" evidence="4">
    <location>
        <begin position="19"/>
        <end position="1251"/>
    </location>
</feature>
<dbReference type="SMART" id="SM00369">
    <property type="entry name" value="LRR_TYP"/>
    <property type="match status" value="31"/>
</dbReference>
<dbReference type="Gene3D" id="3.80.10.10">
    <property type="entry name" value="Ribonuclease Inhibitor"/>
    <property type="match status" value="9"/>
</dbReference>
<dbReference type="InterPro" id="IPR001611">
    <property type="entry name" value="Leu-rich_rpt"/>
</dbReference>
<keyword evidence="1" id="KW-0433">Leucine-rich repeat</keyword>
<protein>
    <recommendedName>
        <fullName evidence="5">LRRCT domain-containing protein</fullName>
    </recommendedName>
</protein>
<keyword evidence="2 4" id="KW-0732">Signal</keyword>
<name>A0ABD2P3I7_9CUCU</name>
<evidence type="ECO:0000256" key="4">
    <source>
        <dbReference type="SAM" id="SignalP"/>
    </source>
</evidence>
<proteinExistence type="predicted"/>
<evidence type="ECO:0000256" key="1">
    <source>
        <dbReference type="ARBA" id="ARBA00022614"/>
    </source>
</evidence>
<organism evidence="6 7">
    <name type="scientific">Cryptolaemus montrouzieri</name>
    <dbReference type="NCBI Taxonomy" id="559131"/>
    <lineage>
        <taxon>Eukaryota</taxon>
        <taxon>Metazoa</taxon>
        <taxon>Ecdysozoa</taxon>
        <taxon>Arthropoda</taxon>
        <taxon>Hexapoda</taxon>
        <taxon>Insecta</taxon>
        <taxon>Pterygota</taxon>
        <taxon>Neoptera</taxon>
        <taxon>Endopterygota</taxon>
        <taxon>Coleoptera</taxon>
        <taxon>Polyphaga</taxon>
        <taxon>Cucujiformia</taxon>
        <taxon>Coccinelloidea</taxon>
        <taxon>Coccinellidae</taxon>
        <taxon>Scymninae</taxon>
        <taxon>Scymnini</taxon>
        <taxon>Cryptolaemus</taxon>
    </lineage>
</organism>
<dbReference type="AlphaFoldDB" id="A0ABD2P3I7"/>
<comment type="caution">
    <text evidence="6">The sequence shown here is derived from an EMBL/GenBank/DDBJ whole genome shotgun (WGS) entry which is preliminary data.</text>
</comment>
<keyword evidence="3" id="KW-0677">Repeat</keyword>
<dbReference type="SMART" id="SM00365">
    <property type="entry name" value="LRR_SD22"/>
    <property type="match status" value="7"/>
</dbReference>
<dbReference type="GO" id="GO:0071944">
    <property type="term" value="C:cell periphery"/>
    <property type="evidence" value="ECO:0007669"/>
    <property type="project" value="UniProtKB-ARBA"/>
</dbReference>
<accession>A0ABD2P3I7</accession>
<sequence length="1251" mass="142879">MMLLLWITIFVQIIHCYGQQTGSCTFNSMCLCSSDQHNISARTIHSVSCLSVPFYKFPDLPTGNINQLEVAGSTVSSLEAESLAGCQVQALVLTNNKLQHVAERSFNSLGKTLSSLDLSYNHLDSIPFAAFKELRNLQWINLHGNQIPSLNGDWSHVKNTVATLFLGENDITEIPAETSERISKNFHGLRQFKSLIWINLDGNRIYRIHKHSLPVTLKTISISHNIVENFPIDIITTMPDLQWLYLRGNHIRTIPEHTFTKRLWIEKIDLGENNLRELPTPLFNNSVSIRDLNLAFNNFQTLKGGTFTGLQSGRIMLSYNQLEDLDEEVFTGLEDTLEYLDFDHNNFQKIPSALSTLRAIKYLYLSSNSLTDIPELAFENFCHSLKAVSFNGNRLSKIPKETLRNCSKISHFNAAFNEIYGINYEDFAEWGKNIKSLILGNNRISTLKSQVFADMHTLNELSLSFNPLRVVDIDAFLGLENLENLEISFGLDRDELPHEIFRPLTSLKWLAIDNNNFHTMSEDAFDYLQELEYLNLESNNLQVIPTTLFKPSFHVTLSDVRLSHNKISVIYSNTFQSLPNLKNIIIFNNIIKTIESNSFNNLPTVKKIFLSDNLISSIEPGAFSNLPSLSRLELQNNELYEFSLKIFSNLSTPLVLNLSRNSISSCDFDNKIINLEVLDFRFNKFRRVPKCFENVASLRKLYLDHNLIDALDHNAMMHLTTLEQLSLKDNEIFIVSRNAFAGLQNLQKLDLSKNLINQLHTNHLSNMPKLRILDLSLNRLNYLPKDIFDKTRLEMLDLSFNSFSTVPSSSLSSVGLTLRRLSMRGNNIEHIDSMTFLDISFLLFLDLSNNKLTILPDNVFTSLGHLLSLDISSNPLRANFKELFHYAQSLKHLNLANSGISSTPHLPLPNLIHLNLSHNHIETINKNSVQELFRLKFLDLSYNKLNHVPSHLWSYLNSLKTLDISHNPIKEILMDHFEGLNSLQHLSLHGLKDLNKFESKALSPLKILLSLSIETWPKTENFAVQFCNLLANLHQLRILKIHFRETTLNSQLACVNNKKIRHLEITGENLKNVDKDAFSKFTYNPDLLLKITGTNIEELPPGLFSNMYKISYLTLDLTNNQLTYLNPEIFYGNYTTWKNVGTTLISGGITISNNPFRCGCHLAWLGHWLRRWTRESLQTHNAPVETSRRMYEIVKEATCTDPTTNAKMPIVQLPPEDMSCQASALSHTPNLSNTPVITLFLLYILFKIKLL</sequence>
<dbReference type="InterPro" id="IPR000483">
    <property type="entry name" value="Cys-rich_flank_reg_C"/>
</dbReference>
<dbReference type="SMART" id="SM00082">
    <property type="entry name" value="LRRCT"/>
    <property type="match status" value="1"/>
</dbReference>
<dbReference type="InterPro" id="IPR055414">
    <property type="entry name" value="LRR_R13L4/SHOC2-like"/>
</dbReference>
<reference evidence="6 7" key="1">
    <citation type="journal article" date="2021" name="BMC Biol.">
        <title>Horizontally acquired antibacterial genes associated with adaptive radiation of ladybird beetles.</title>
        <authorList>
            <person name="Li H.S."/>
            <person name="Tang X.F."/>
            <person name="Huang Y.H."/>
            <person name="Xu Z.Y."/>
            <person name="Chen M.L."/>
            <person name="Du X.Y."/>
            <person name="Qiu B.Y."/>
            <person name="Chen P.T."/>
            <person name="Zhang W."/>
            <person name="Slipinski A."/>
            <person name="Escalona H.E."/>
            <person name="Waterhouse R.M."/>
            <person name="Zwick A."/>
            <person name="Pang H."/>
        </authorList>
    </citation>
    <scope>NUCLEOTIDE SEQUENCE [LARGE SCALE GENOMIC DNA]</scope>
    <source>
        <strain evidence="6">SYSU2018</strain>
    </source>
</reference>
<dbReference type="InterPro" id="IPR003591">
    <property type="entry name" value="Leu-rich_rpt_typical-subtyp"/>
</dbReference>
<dbReference type="InterPro" id="IPR032675">
    <property type="entry name" value="LRR_dom_sf"/>
</dbReference>
<evidence type="ECO:0000259" key="5">
    <source>
        <dbReference type="SMART" id="SM00082"/>
    </source>
</evidence>
<dbReference type="PANTHER" id="PTHR24366:SF96">
    <property type="entry name" value="LEUCINE RICH REPEAT CONTAINING 53"/>
    <property type="match status" value="1"/>
</dbReference>
<dbReference type="Pfam" id="PF23598">
    <property type="entry name" value="LRR_14"/>
    <property type="match status" value="1"/>
</dbReference>
<dbReference type="PANTHER" id="PTHR24366">
    <property type="entry name" value="IG(IMMUNOGLOBULIN) AND LRR(LEUCINE RICH REPEAT) DOMAINS"/>
    <property type="match status" value="1"/>
</dbReference>